<dbReference type="InterPro" id="IPR036388">
    <property type="entry name" value="WH-like_DNA-bd_sf"/>
</dbReference>
<sequence>MGTLESIAQPRLDEIDRRILELLQANARMSNAAVAREVGLTPPATLERTRRLEDAGIIRGYRADLDPEPLGYGMTVLLLIRLDHHGREAVHAFRDAIADVDAVAECHYLTGTADFMLKIRVPDVAGYRELLEDEVSGLPGLAHVESAVVLETFKEDRSVRV</sequence>
<keyword evidence="6" id="KW-1185">Reference proteome</keyword>
<dbReference type="PROSITE" id="PS00519">
    <property type="entry name" value="HTH_ASNC_1"/>
    <property type="match status" value="1"/>
</dbReference>
<name>A0A346Y1Y5_9ACTN</name>
<dbReference type="Proteomes" id="UP000264006">
    <property type="component" value="Chromosome"/>
</dbReference>
<dbReference type="SUPFAM" id="SSF54909">
    <property type="entry name" value="Dimeric alpha+beta barrel"/>
    <property type="match status" value="1"/>
</dbReference>
<dbReference type="OrthoDB" id="4411089at2"/>
<evidence type="ECO:0000256" key="1">
    <source>
        <dbReference type="ARBA" id="ARBA00023015"/>
    </source>
</evidence>
<dbReference type="EMBL" id="CP031165">
    <property type="protein sequence ID" value="AXV08482.1"/>
    <property type="molecule type" value="Genomic_DNA"/>
</dbReference>
<dbReference type="Pfam" id="PF13412">
    <property type="entry name" value="HTH_24"/>
    <property type="match status" value="1"/>
</dbReference>
<proteinExistence type="predicted"/>
<dbReference type="InterPro" id="IPR019887">
    <property type="entry name" value="Tscrpt_reg_AsnC/Lrp_C"/>
</dbReference>
<reference evidence="5 6" key="1">
    <citation type="submission" date="2018-09" db="EMBL/GenBank/DDBJ databases">
        <title>Complete genome sequence of Euzebya sp. DY32-46 isolated from seawater of Pacific Ocean.</title>
        <authorList>
            <person name="Xu L."/>
            <person name="Wu Y.-H."/>
            <person name="Xu X.-W."/>
        </authorList>
    </citation>
    <scope>NUCLEOTIDE SEQUENCE [LARGE SCALE GENOMIC DNA]</scope>
    <source>
        <strain evidence="5 6">DY32-46</strain>
    </source>
</reference>
<dbReference type="GO" id="GO:0005829">
    <property type="term" value="C:cytosol"/>
    <property type="evidence" value="ECO:0007669"/>
    <property type="project" value="TreeGrafter"/>
</dbReference>
<dbReference type="Gene3D" id="3.30.70.920">
    <property type="match status" value="1"/>
</dbReference>
<keyword evidence="2" id="KW-0238">DNA-binding</keyword>
<evidence type="ECO:0000313" key="5">
    <source>
        <dbReference type="EMBL" id="AXV08482.1"/>
    </source>
</evidence>
<keyword evidence="3" id="KW-0804">Transcription</keyword>
<feature type="domain" description="HTH asnC-type" evidence="4">
    <location>
        <begin position="12"/>
        <end position="73"/>
    </location>
</feature>
<dbReference type="CDD" id="cd00090">
    <property type="entry name" value="HTH_ARSR"/>
    <property type="match status" value="1"/>
</dbReference>
<dbReference type="PANTHER" id="PTHR30154">
    <property type="entry name" value="LEUCINE-RESPONSIVE REGULATORY PROTEIN"/>
    <property type="match status" value="1"/>
</dbReference>
<keyword evidence="1" id="KW-0805">Transcription regulation</keyword>
<dbReference type="InterPro" id="IPR011008">
    <property type="entry name" value="Dimeric_a/b-barrel"/>
</dbReference>
<dbReference type="KEGG" id="euz:DVS28_a3810"/>
<dbReference type="Gene3D" id="1.10.10.10">
    <property type="entry name" value="Winged helix-like DNA-binding domain superfamily/Winged helix DNA-binding domain"/>
    <property type="match status" value="1"/>
</dbReference>
<dbReference type="InterPro" id="IPR036390">
    <property type="entry name" value="WH_DNA-bd_sf"/>
</dbReference>
<dbReference type="PANTHER" id="PTHR30154:SF34">
    <property type="entry name" value="TRANSCRIPTIONAL REGULATOR AZLB"/>
    <property type="match status" value="1"/>
</dbReference>
<dbReference type="InterPro" id="IPR011991">
    <property type="entry name" value="ArsR-like_HTH"/>
</dbReference>
<evidence type="ECO:0000256" key="3">
    <source>
        <dbReference type="ARBA" id="ARBA00023163"/>
    </source>
</evidence>
<dbReference type="SUPFAM" id="SSF46785">
    <property type="entry name" value="Winged helix' DNA-binding domain"/>
    <property type="match status" value="1"/>
</dbReference>
<dbReference type="GO" id="GO:0043200">
    <property type="term" value="P:response to amino acid"/>
    <property type="evidence" value="ECO:0007669"/>
    <property type="project" value="TreeGrafter"/>
</dbReference>
<dbReference type="InterPro" id="IPR000485">
    <property type="entry name" value="AsnC-type_HTH_dom"/>
</dbReference>
<dbReference type="PRINTS" id="PR00033">
    <property type="entry name" value="HTHASNC"/>
</dbReference>
<dbReference type="SMART" id="SM00344">
    <property type="entry name" value="HTH_ASNC"/>
    <property type="match status" value="1"/>
</dbReference>
<evidence type="ECO:0000259" key="4">
    <source>
        <dbReference type="PROSITE" id="PS50956"/>
    </source>
</evidence>
<accession>A0A346Y1Y5</accession>
<dbReference type="InterPro" id="IPR019888">
    <property type="entry name" value="Tscrpt_reg_AsnC-like"/>
</dbReference>
<protein>
    <submittedName>
        <fullName evidence="5">Transcriptional regulator, AsnC family</fullName>
    </submittedName>
</protein>
<dbReference type="InterPro" id="IPR019885">
    <property type="entry name" value="Tscrpt_reg_HTH_AsnC-type_CS"/>
</dbReference>
<dbReference type="GO" id="GO:0043565">
    <property type="term" value="F:sequence-specific DNA binding"/>
    <property type="evidence" value="ECO:0007669"/>
    <property type="project" value="InterPro"/>
</dbReference>
<dbReference type="PROSITE" id="PS50956">
    <property type="entry name" value="HTH_ASNC_2"/>
    <property type="match status" value="1"/>
</dbReference>
<dbReference type="AlphaFoldDB" id="A0A346Y1Y5"/>
<dbReference type="Pfam" id="PF01037">
    <property type="entry name" value="AsnC_trans_reg"/>
    <property type="match status" value="1"/>
</dbReference>
<evidence type="ECO:0000256" key="2">
    <source>
        <dbReference type="ARBA" id="ARBA00023125"/>
    </source>
</evidence>
<dbReference type="RefSeq" id="WP_114592821.1">
    <property type="nucleotide sequence ID" value="NZ_CP031165.1"/>
</dbReference>
<organism evidence="5 6">
    <name type="scientific">Euzebya pacifica</name>
    <dbReference type="NCBI Taxonomy" id="1608957"/>
    <lineage>
        <taxon>Bacteria</taxon>
        <taxon>Bacillati</taxon>
        <taxon>Actinomycetota</taxon>
        <taxon>Nitriliruptoria</taxon>
        <taxon>Euzebyales</taxon>
    </lineage>
</organism>
<gene>
    <name evidence="5" type="ORF">DVS28_a3810</name>
</gene>
<evidence type="ECO:0000313" key="6">
    <source>
        <dbReference type="Proteomes" id="UP000264006"/>
    </source>
</evidence>